<dbReference type="GO" id="GO:0051301">
    <property type="term" value="P:cell division"/>
    <property type="evidence" value="ECO:0007669"/>
    <property type="project" value="UniProtKB-UniRule"/>
</dbReference>
<keyword evidence="12 15" id="KW-0539">Nucleus</keyword>
<dbReference type="GO" id="GO:0070531">
    <property type="term" value="C:BRCA1-A complex"/>
    <property type="evidence" value="ECO:0007669"/>
    <property type="project" value="UniProtKB-UniRule"/>
</dbReference>
<dbReference type="PANTHER" id="PTHR15189">
    <property type="entry name" value="BRISC AND BRCA1-A COMPLEX MEMBER 2"/>
    <property type="match status" value="1"/>
</dbReference>
<dbReference type="GO" id="GO:0070552">
    <property type="term" value="C:BRISC complex"/>
    <property type="evidence" value="ECO:0007669"/>
    <property type="project" value="UniProtKB-UniRule"/>
</dbReference>
<keyword evidence="11 15" id="KW-0234">DNA repair</keyword>
<evidence type="ECO:0000256" key="7">
    <source>
        <dbReference type="ARBA" id="ARBA00022763"/>
    </source>
</evidence>
<dbReference type="STRING" id="77166.N6U6Q8"/>
<dbReference type="GO" id="GO:0031593">
    <property type="term" value="F:polyubiquitin modification-dependent protein binding"/>
    <property type="evidence" value="ECO:0007669"/>
    <property type="project" value="UniProtKB-UniRule"/>
</dbReference>
<evidence type="ECO:0000256" key="5">
    <source>
        <dbReference type="ARBA" id="ARBA00022703"/>
    </source>
</evidence>
<evidence type="ECO:0000256" key="8">
    <source>
        <dbReference type="ARBA" id="ARBA00022776"/>
    </source>
</evidence>
<evidence type="ECO:0000256" key="15">
    <source>
        <dbReference type="RuleBase" id="RU368019"/>
    </source>
</evidence>
<evidence type="ECO:0000313" key="17">
    <source>
        <dbReference type="EMBL" id="ERL83290.1"/>
    </source>
</evidence>
<keyword evidence="3 15" id="KW-0963">Cytoplasm</keyword>
<evidence type="ECO:0000256" key="9">
    <source>
        <dbReference type="ARBA" id="ARBA00022786"/>
    </source>
</evidence>
<organism evidence="16">
    <name type="scientific">Dendroctonus ponderosae</name>
    <name type="common">Mountain pine beetle</name>
    <dbReference type="NCBI Taxonomy" id="77166"/>
    <lineage>
        <taxon>Eukaryota</taxon>
        <taxon>Metazoa</taxon>
        <taxon>Ecdysozoa</taxon>
        <taxon>Arthropoda</taxon>
        <taxon>Hexapoda</taxon>
        <taxon>Insecta</taxon>
        <taxon>Pterygota</taxon>
        <taxon>Neoptera</taxon>
        <taxon>Endopterygota</taxon>
        <taxon>Coleoptera</taxon>
        <taxon>Polyphaga</taxon>
        <taxon>Cucujiformia</taxon>
        <taxon>Curculionidae</taxon>
        <taxon>Scolytinae</taxon>
        <taxon>Dendroctonus</taxon>
    </lineage>
</organism>
<dbReference type="Pfam" id="PF06113">
    <property type="entry name" value="BRE"/>
    <property type="match status" value="1"/>
</dbReference>
<evidence type="ECO:0000256" key="4">
    <source>
        <dbReference type="ARBA" id="ARBA00022618"/>
    </source>
</evidence>
<keyword evidence="13 15" id="KW-0131">Cell cycle</keyword>
<reference evidence="18" key="2">
    <citation type="submission" date="2024-08" db="UniProtKB">
        <authorList>
            <consortium name="EnsemblMetazoa"/>
        </authorList>
    </citation>
    <scope>IDENTIFICATION</scope>
</reference>
<evidence type="ECO:0000256" key="3">
    <source>
        <dbReference type="ARBA" id="ARBA00022490"/>
    </source>
</evidence>
<gene>
    <name evidence="17" type="ORF">D910_00134</name>
    <name evidence="16" type="ORF">YQE_06156</name>
</gene>
<keyword evidence="4 15" id="KW-0132">Cell division</keyword>
<keyword evidence="9 15" id="KW-0833">Ubl conjugation pathway</keyword>
<dbReference type="EMBL" id="KB629887">
    <property type="protein sequence ID" value="ERL83290.1"/>
    <property type="molecule type" value="Genomic_DNA"/>
</dbReference>
<keyword evidence="10 15" id="KW-0156">Chromatin regulator</keyword>
<dbReference type="Proteomes" id="UP000030742">
    <property type="component" value="Unassembled WGS sequence"/>
</dbReference>
<dbReference type="EMBL" id="KB740948">
    <property type="protein sequence ID" value="ENN77330.1"/>
    <property type="molecule type" value="Genomic_DNA"/>
</dbReference>
<keyword evidence="6" id="KW-0677">Repeat</keyword>
<evidence type="ECO:0000256" key="13">
    <source>
        <dbReference type="ARBA" id="ARBA00023306"/>
    </source>
</evidence>
<evidence type="ECO:0000256" key="14">
    <source>
        <dbReference type="ARBA" id="ARBA00025766"/>
    </source>
</evidence>
<dbReference type="GO" id="GO:0006302">
    <property type="term" value="P:double-strand break repair"/>
    <property type="evidence" value="ECO:0007669"/>
    <property type="project" value="UniProtKB-UniRule"/>
</dbReference>
<keyword evidence="5 15" id="KW-0053">Apoptosis</keyword>
<evidence type="ECO:0000256" key="1">
    <source>
        <dbReference type="ARBA" id="ARBA00004123"/>
    </source>
</evidence>
<comment type="domain">
    <text evidence="15">Contains 2 ubiquitin-conjugating enzyme family-like (UEV-like) regions. These regions lack the critical Cys residues required for ubiquitination but retain the ability to bind ubiquitin.</text>
</comment>
<keyword evidence="8 15" id="KW-0498">Mitosis</keyword>
<comment type="similarity">
    <text evidence="14 15">Belongs to the BABAM2 family.</text>
</comment>
<dbReference type="Proteomes" id="UP000019118">
    <property type="component" value="Unassembled WGS sequence"/>
</dbReference>
<proteinExistence type="inferred from homology"/>
<evidence type="ECO:0000256" key="10">
    <source>
        <dbReference type="ARBA" id="ARBA00022853"/>
    </source>
</evidence>
<comment type="subunit">
    <text evidence="15">Component of the ARISC complex. Component of the BRCA1-A complex. Component of the BRISC complex. Binds polyubiquitin.</text>
</comment>
<dbReference type="OMA" id="QMAERIC"/>
<dbReference type="GO" id="GO:0010212">
    <property type="term" value="P:response to ionizing radiation"/>
    <property type="evidence" value="ECO:0007669"/>
    <property type="project" value="UniProtKB-UniRule"/>
</dbReference>
<dbReference type="InterPro" id="IPR010358">
    <property type="entry name" value="BRE"/>
</dbReference>
<dbReference type="GO" id="GO:0045739">
    <property type="term" value="P:positive regulation of DNA repair"/>
    <property type="evidence" value="ECO:0007669"/>
    <property type="project" value="UniProtKB-UniRule"/>
</dbReference>
<reference evidence="19 20" key="1">
    <citation type="journal article" date="2013" name="Genome Biol.">
        <title>Draft genome of the mountain pine beetle, Dendroctonus ponderosae Hopkins, a major forest pest.</title>
        <authorList>
            <person name="Keeling C.I."/>
            <person name="Yuen M.M."/>
            <person name="Liao N.Y."/>
            <person name="Docking T.R."/>
            <person name="Chan S.K."/>
            <person name="Taylor G.A."/>
            <person name="Palmquist D.L."/>
            <person name="Jackman S.D."/>
            <person name="Nguyen A."/>
            <person name="Li M."/>
            <person name="Henderson H."/>
            <person name="Janes J.K."/>
            <person name="Zhao Y."/>
            <person name="Pandoh P."/>
            <person name="Moore R."/>
            <person name="Sperling F.A."/>
            <person name="Huber D.P."/>
            <person name="Birol I."/>
            <person name="Jones S.J."/>
            <person name="Bohlmann J."/>
        </authorList>
    </citation>
    <scope>NUCLEOTIDE SEQUENCE</scope>
</reference>
<feature type="non-terminal residue" evidence="16">
    <location>
        <position position="1"/>
    </location>
</feature>
<evidence type="ECO:0000313" key="19">
    <source>
        <dbReference type="Proteomes" id="UP000019118"/>
    </source>
</evidence>
<dbReference type="GO" id="GO:0006915">
    <property type="term" value="P:apoptotic process"/>
    <property type="evidence" value="ECO:0007669"/>
    <property type="project" value="UniProtKB-UniRule"/>
</dbReference>
<accession>N6U6Q8</accession>
<dbReference type="GO" id="GO:0006325">
    <property type="term" value="P:chromatin organization"/>
    <property type="evidence" value="ECO:0007669"/>
    <property type="project" value="UniProtKB-UniRule"/>
</dbReference>
<evidence type="ECO:0000256" key="11">
    <source>
        <dbReference type="ARBA" id="ARBA00023204"/>
    </source>
</evidence>
<keyword evidence="19" id="KW-1185">Reference proteome</keyword>
<evidence type="ECO:0000256" key="12">
    <source>
        <dbReference type="ARBA" id="ARBA00023242"/>
    </source>
</evidence>
<sequence length="387" mass="44564">MGFITNSEYGEHLKKNLDVLVNNGKIGLSKFAPDDIQSIPNKYLEVVKGYKFYHFCINVPYAARVLNWEVIFDPEDYSELPDFEFNDNTFLPEPDIDYIAENVPSWDAWDLTNSQSLLNILNEFLVLYKKSQIDILEKQNKFVNWKEQYEELLTTLNLTADDIEVHIETKNEPDNSGNSELIIHVLSFLIVLPINLSPLPQYAQDEMGVISENPGDDFVQLSFLVKGRQTKISLSISPKAELLMGKLRLPVFRNETLAKYALTVQALIESEIKSIAHQYEVRKQYLFTINSRFSNSIVECDTTRFSKINFIFEELEDYDCLVTIQLNGTFPHEAPKVKVHSLYCQVGSSCVRTVLCPYDPKTTAEENVAVLRVRLLRDVEMFKNHTH</sequence>
<keyword evidence="7 15" id="KW-0227">DNA damage</keyword>
<dbReference type="OrthoDB" id="538811at2759"/>
<dbReference type="AlphaFoldDB" id="N6U6Q8"/>
<evidence type="ECO:0000256" key="6">
    <source>
        <dbReference type="ARBA" id="ARBA00022737"/>
    </source>
</evidence>
<dbReference type="EnsemblMetazoa" id="XM_019904313.1">
    <property type="protein sequence ID" value="XP_019759872.1"/>
    <property type="gene ID" value="LOC109537532"/>
</dbReference>
<protein>
    <recommendedName>
        <fullName evidence="2 15">BRISC and BRCA1-A complex member 2</fullName>
    </recommendedName>
</protein>
<dbReference type="GO" id="GO:0005737">
    <property type="term" value="C:cytoplasm"/>
    <property type="evidence" value="ECO:0007669"/>
    <property type="project" value="UniProtKB-SubCell"/>
</dbReference>
<evidence type="ECO:0000313" key="20">
    <source>
        <dbReference type="Proteomes" id="UP000030742"/>
    </source>
</evidence>
<dbReference type="HOGENOM" id="CLU_714273_0_0_1"/>
<dbReference type="GO" id="GO:0007095">
    <property type="term" value="P:mitotic G2 DNA damage checkpoint signaling"/>
    <property type="evidence" value="ECO:0007669"/>
    <property type="project" value="UniProtKB-UniRule"/>
</dbReference>
<dbReference type="PANTHER" id="PTHR15189:SF7">
    <property type="entry name" value="BRISC AND BRCA1-A COMPLEX MEMBER 2"/>
    <property type="match status" value="1"/>
</dbReference>
<comment type="function">
    <text evidence="15">May play a role in homeostasis or cellular differentiation in cells of neural, epithelial and germline origins. May also act as a death receptor-associated anti-apoptotic protein, which inhibits the mitochondrial apoptotic pathway.</text>
</comment>
<comment type="subcellular location">
    <subcellularLocation>
        <location evidence="15">Cytoplasm</location>
    </subcellularLocation>
    <subcellularLocation>
        <location evidence="1 15">Nucleus</location>
    </subcellularLocation>
    <text evidence="15">Localizes at sites of DNA damage at double-strand breaks (DSBs).</text>
</comment>
<dbReference type="CDD" id="cd23665">
    <property type="entry name" value="BRE-like_insects"/>
    <property type="match status" value="1"/>
</dbReference>
<name>N6U6Q8_DENPD</name>
<evidence type="ECO:0000313" key="16">
    <source>
        <dbReference type="EMBL" id="ENN77330.1"/>
    </source>
</evidence>
<evidence type="ECO:0000313" key="18">
    <source>
        <dbReference type="EnsemblMetazoa" id="XP_019759872.1"/>
    </source>
</evidence>
<evidence type="ECO:0000256" key="2">
    <source>
        <dbReference type="ARBA" id="ARBA00019438"/>
    </source>
</evidence>